<organism evidence="16 17">
    <name type="scientific">Methanosarcina horonobensis HB-1 = JCM 15518</name>
    <dbReference type="NCBI Taxonomy" id="1434110"/>
    <lineage>
        <taxon>Archaea</taxon>
        <taxon>Methanobacteriati</taxon>
        <taxon>Methanobacteriota</taxon>
        <taxon>Stenosarchaea group</taxon>
        <taxon>Methanomicrobia</taxon>
        <taxon>Methanosarcinales</taxon>
        <taxon>Methanosarcinaceae</taxon>
        <taxon>Methanosarcina</taxon>
    </lineage>
</organism>
<accession>A0A0E3SCD6</accession>
<dbReference type="Proteomes" id="UP000033101">
    <property type="component" value="Chromosome"/>
</dbReference>
<reference evidence="16 17" key="1">
    <citation type="submission" date="2014-07" db="EMBL/GenBank/DDBJ databases">
        <title>Methanogenic archaea and the global carbon cycle.</title>
        <authorList>
            <person name="Henriksen J.R."/>
            <person name="Luke J."/>
            <person name="Reinhart S."/>
            <person name="Benedict M.N."/>
            <person name="Youngblut N.D."/>
            <person name="Metcalf M.E."/>
            <person name="Whitaker R.J."/>
            <person name="Metcalf W.W."/>
        </authorList>
    </citation>
    <scope>NUCLEOTIDE SEQUENCE [LARGE SCALE GENOMIC DNA]</scope>
    <source>
        <strain evidence="16 17">HB-1</strain>
    </source>
</reference>
<keyword evidence="7" id="KW-0560">Oxidoreductase</keyword>
<evidence type="ECO:0000256" key="14">
    <source>
        <dbReference type="SAM" id="MobiDB-lite"/>
    </source>
</evidence>
<keyword evidence="17" id="KW-1185">Reference proteome</keyword>
<dbReference type="Pfam" id="PF02943">
    <property type="entry name" value="FeThRed_B"/>
    <property type="match status" value="1"/>
</dbReference>
<evidence type="ECO:0000256" key="5">
    <source>
        <dbReference type="ARBA" id="ARBA00022485"/>
    </source>
</evidence>
<evidence type="ECO:0000256" key="1">
    <source>
        <dbReference type="ARBA" id="ARBA00001966"/>
    </source>
</evidence>
<dbReference type="RefSeq" id="WP_048139562.1">
    <property type="nucleotide sequence ID" value="NZ_CP009516.1"/>
</dbReference>
<evidence type="ECO:0000313" key="17">
    <source>
        <dbReference type="Proteomes" id="UP000033101"/>
    </source>
</evidence>
<evidence type="ECO:0000313" key="16">
    <source>
        <dbReference type="EMBL" id="AKB78516.1"/>
    </source>
</evidence>
<dbReference type="InterPro" id="IPR024934">
    <property type="entry name" value="Rubredoxin-like_dom"/>
</dbReference>
<evidence type="ECO:0000256" key="4">
    <source>
        <dbReference type="ARBA" id="ARBA00012358"/>
    </source>
</evidence>
<evidence type="ECO:0000259" key="15">
    <source>
        <dbReference type="PROSITE" id="PS50903"/>
    </source>
</evidence>
<comment type="function">
    <text evidence="2">Catalytic subunit of the ferredoxin-thioredoxin reductase (FTR), which catalyzes the two-electron reduction of thioredoxins by the electrons provided by reduced ferredoxin.</text>
</comment>
<name>A0A0E3SCD6_9EURY</name>
<comment type="subunit">
    <text evidence="11">Heterodimer of subunit A (variable subunit) and subunit B (catalytic subunit). Heterodimeric FTR forms a complex with ferredoxin and thioredoxin.</text>
</comment>
<feature type="compositionally biased region" description="Basic and acidic residues" evidence="14">
    <location>
        <begin position="108"/>
        <end position="135"/>
    </location>
</feature>
<keyword evidence="9" id="KW-0411">Iron-sulfur</keyword>
<gene>
    <name evidence="16" type="ORF">MSHOH_2033</name>
</gene>
<protein>
    <recommendedName>
        <fullName evidence="4">ferredoxin:thioredoxin reductase</fullName>
        <ecNumber evidence="4">1.8.7.2</ecNumber>
    </recommendedName>
    <alternativeName>
        <fullName evidence="12">Ferredoxin-thioredoxin reductase subunit B</fullName>
    </alternativeName>
</protein>
<dbReference type="GO" id="GO:0016730">
    <property type="term" value="F:oxidoreductase activity, acting on iron-sulfur proteins as donors"/>
    <property type="evidence" value="ECO:0007669"/>
    <property type="project" value="InterPro"/>
</dbReference>
<evidence type="ECO:0000256" key="8">
    <source>
        <dbReference type="ARBA" id="ARBA00023004"/>
    </source>
</evidence>
<evidence type="ECO:0000256" key="3">
    <source>
        <dbReference type="ARBA" id="ARBA00007941"/>
    </source>
</evidence>
<comment type="cofactor">
    <cofactor evidence="1">
        <name>[4Fe-4S] cluster</name>
        <dbReference type="ChEBI" id="CHEBI:49883"/>
    </cofactor>
</comment>
<dbReference type="PANTHER" id="PTHR35113">
    <property type="entry name" value="FERREDOXIN-THIOREDOXIN REDUCTASE CATALYTIC CHAIN, CHLOROPLASTIC"/>
    <property type="match status" value="1"/>
</dbReference>
<dbReference type="PATRIC" id="fig|1434110.4.peg.2583"/>
<evidence type="ECO:0000256" key="6">
    <source>
        <dbReference type="ARBA" id="ARBA00022723"/>
    </source>
</evidence>
<dbReference type="SUPFAM" id="SSF57662">
    <property type="entry name" value="Ferredoxin thioredoxin reductase (FTR), catalytic beta chain"/>
    <property type="match status" value="1"/>
</dbReference>
<dbReference type="CDD" id="cd00729">
    <property type="entry name" value="rubredoxin_SM"/>
    <property type="match status" value="1"/>
</dbReference>
<dbReference type="InterPro" id="IPR048574">
    <property type="entry name" value="RUBY_RBDX"/>
</dbReference>
<keyword evidence="6" id="KW-0479">Metal-binding</keyword>
<dbReference type="EMBL" id="CP009516">
    <property type="protein sequence ID" value="AKB78516.1"/>
    <property type="molecule type" value="Genomic_DNA"/>
</dbReference>
<dbReference type="GO" id="GO:0005506">
    <property type="term" value="F:iron ion binding"/>
    <property type="evidence" value="ECO:0007669"/>
    <property type="project" value="InterPro"/>
</dbReference>
<evidence type="ECO:0000256" key="13">
    <source>
        <dbReference type="ARBA" id="ARBA00048150"/>
    </source>
</evidence>
<dbReference type="Pfam" id="PF21349">
    <property type="entry name" value="RUBY_RBDX"/>
    <property type="match status" value="1"/>
</dbReference>
<dbReference type="SUPFAM" id="SSF57802">
    <property type="entry name" value="Rubredoxin-like"/>
    <property type="match status" value="1"/>
</dbReference>
<dbReference type="Gene3D" id="2.20.28.10">
    <property type="match status" value="1"/>
</dbReference>
<proteinExistence type="inferred from homology"/>
<dbReference type="PANTHER" id="PTHR35113:SF1">
    <property type="entry name" value="FERREDOXIN-THIOREDOXIN REDUCTASE CATALYTIC CHAIN, CHLOROPLASTIC"/>
    <property type="match status" value="1"/>
</dbReference>
<dbReference type="InterPro" id="IPR036644">
    <property type="entry name" value="FTR_bsu_sf"/>
</dbReference>
<dbReference type="PROSITE" id="PS50903">
    <property type="entry name" value="RUBREDOXIN_LIKE"/>
    <property type="match status" value="1"/>
</dbReference>
<comment type="similarity">
    <text evidence="3">Belongs to the ferredoxin thioredoxin reductase beta subunit family.</text>
</comment>
<keyword evidence="8" id="KW-0408">Iron</keyword>
<dbReference type="STRING" id="1434110.MSHOH_2033"/>
<dbReference type="GO" id="GO:0051539">
    <property type="term" value="F:4 iron, 4 sulfur cluster binding"/>
    <property type="evidence" value="ECO:0007669"/>
    <property type="project" value="UniProtKB-KW"/>
</dbReference>
<evidence type="ECO:0000256" key="12">
    <source>
        <dbReference type="ARBA" id="ARBA00030295"/>
    </source>
</evidence>
<comment type="catalytic activity">
    <reaction evidence="13">
        <text>[thioredoxin]-disulfide + 2 reduced [2Fe-2S]-[ferredoxin] + 2 H(+) = [thioredoxin]-dithiol + 2 oxidized [2Fe-2S]-[ferredoxin]</text>
        <dbReference type="Rhea" id="RHEA:42336"/>
        <dbReference type="Rhea" id="RHEA-COMP:10000"/>
        <dbReference type="Rhea" id="RHEA-COMP:10001"/>
        <dbReference type="Rhea" id="RHEA-COMP:10698"/>
        <dbReference type="Rhea" id="RHEA-COMP:10700"/>
        <dbReference type="ChEBI" id="CHEBI:15378"/>
        <dbReference type="ChEBI" id="CHEBI:29950"/>
        <dbReference type="ChEBI" id="CHEBI:33737"/>
        <dbReference type="ChEBI" id="CHEBI:33738"/>
        <dbReference type="ChEBI" id="CHEBI:50058"/>
        <dbReference type="EC" id="1.8.7.2"/>
    </reaction>
</comment>
<evidence type="ECO:0000256" key="11">
    <source>
        <dbReference type="ARBA" id="ARBA00026011"/>
    </source>
</evidence>
<dbReference type="EC" id="1.8.7.2" evidence="4"/>
<dbReference type="OrthoDB" id="45654at2157"/>
<keyword evidence="10" id="KW-1015">Disulfide bond</keyword>
<dbReference type="GeneID" id="24831266"/>
<feature type="domain" description="Rubredoxin-like" evidence="15">
    <location>
        <begin position="147"/>
        <end position="181"/>
    </location>
</feature>
<evidence type="ECO:0000256" key="7">
    <source>
        <dbReference type="ARBA" id="ARBA00023002"/>
    </source>
</evidence>
<dbReference type="HOGENOM" id="CLU_1536690_0_0_2"/>
<feature type="region of interest" description="Disordered" evidence="14">
    <location>
        <begin position="108"/>
        <end position="136"/>
    </location>
</feature>
<keyword evidence="5" id="KW-0004">4Fe-4S</keyword>
<dbReference type="Gene3D" id="3.90.460.10">
    <property type="entry name" value="Ferredoxin thioredoxin reductase catalytic beta subunit"/>
    <property type="match status" value="1"/>
</dbReference>
<dbReference type="AlphaFoldDB" id="A0A0E3SCD6"/>
<evidence type="ECO:0000256" key="9">
    <source>
        <dbReference type="ARBA" id="ARBA00023014"/>
    </source>
</evidence>
<dbReference type="InterPro" id="IPR004209">
    <property type="entry name" value="FTR_bsu"/>
</dbReference>
<dbReference type="KEGG" id="mhor:MSHOH_2033"/>
<evidence type="ECO:0000256" key="2">
    <source>
        <dbReference type="ARBA" id="ARBA00003945"/>
    </source>
</evidence>
<evidence type="ECO:0000256" key="10">
    <source>
        <dbReference type="ARBA" id="ARBA00023157"/>
    </source>
</evidence>
<sequence>MKEEEASEEGISEEEVDKVYRRLRDQVEKSGYHLNPDVEFTKDLVRGLLANERRYGYWSCPCRLSADNKEEDLDIICPCYYRDPDLNDYGACYCALYVSDDVIREERRVESIPERRPPKEQRDAEKAEEKKREEMMDTMEFSGELSKPVWRCKVCGYLCAMDEAPGVCPICKARKERFERFM</sequence>